<accession>A0A0B7BVN8</accession>
<organism evidence="1">
    <name type="scientific">Arion vulgaris</name>
    <dbReference type="NCBI Taxonomy" id="1028688"/>
    <lineage>
        <taxon>Eukaryota</taxon>
        <taxon>Metazoa</taxon>
        <taxon>Spiralia</taxon>
        <taxon>Lophotrochozoa</taxon>
        <taxon>Mollusca</taxon>
        <taxon>Gastropoda</taxon>
        <taxon>Heterobranchia</taxon>
        <taxon>Euthyneura</taxon>
        <taxon>Panpulmonata</taxon>
        <taxon>Eupulmonata</taxon>
        <taxon>Stylommatophora</taxon>
        <taxon>Helicina</taxon>
        <taxon>Arionoidea</taxon>
        <taxon>Arionidae</taxon>
        <taxon>Arion</taxon>
    </lineage>
</organism>
<name>A0A0B7BVN8_9EUPU</name>
<sequence>MCLNLHSEPTFILPIIHSTGNLISPTLRLWVSRKISSSLRTNSVPLERERRAPCLST</sequence>
<gene>
    <name evidence="1" type="primary">ORF214521</name>
</gene>
<evidence type="ECO:0000313" key="1">
    <source>
        <dbReference type="EMBL" id="CEK97063.1"/>
    </source>
</evidence>
<dbReference type="EMBL" id="HACG01050198">
    <property type="protein sequence ID" value="CEK97063.1"/>
    <property type="molecule type" value="Transcribed_RNA"/>
</dbReference>
<feature type="non-terminal residue" evidence="1">
    <location>
        <position position="57"/>
    </location>
</feature>
<proteinExistence type="predicted"/>
<reference evidence="1" key="1">
    <citation type="submission" date="2014-12" db="EMBL/GenBank/DDBJ databases">
        <title>Insight into the proteome of Arion vulgaris.</title>
        <authorList>
            <person name="Aradska J."/>
            <person name="Bulat T."/>
            <person name="Smidak R."/>
            <person name="Sarate P."/>
            <person name="Gangsoo J."/>
            <person name="Sialana F."/>
            <person name="Bilban M."/>
            <person name="Lubec G."/>
        </authorList>
    </citation>
    <scope>NUCLEOTIDE SEQUENCE</scope>
    <source>
        <tissue evidence="1">Skin</tissue>
    </source>
</reference>
<dbReference type="AlphaFoldDB" id="A0A0B7BVN8"/>
<protein>
    <submittedName>
        <fullName evidence="1">Uncharacterized protein</fullName>
    </submittedName>
</protein>